<dbReference type="GO" id="GO:0006122">
    <property type="term" value="P:mitochondrial electron transport, ubiquinol to cytochrome c"/>
    <property type="evidence" value="ECO:0007669"/>
    <property type="project" value="InterPro"/>
</dbReference>
<dbReference type="Gene3D" id="1.20.5.220">
    <property type="match status" value="1"/>
</dbReference>
<name>A0A8C3YBQ7_9CETA</name>
<proteinExistence type="predicted"/>
<dbReference type="InterPro" id="IPR015089">
    <property type="entry name" value="UQCR"/>
</dbReference>
<reference evidence="2" key="2">
    <citation type="submission" date="2025-09" db="UniProtKB">
        <authorList>
            <consortium name="Ensembl"/>
        </authorList>
    </citation>
    <scope>IDENTIFICATION</scope>
</reference>
<dbReference type="AlphaFoldDB" id="A0A8C3YBQ7"/>
<dbReference type="GO" id="GO:0005739">
    <property type="term" value="C:mitochondrion"/>
    <property type="evidence" value="ECO:0007669"/>
    <property type="project" value="GOC"/>
</dbReference>
<keyword evidence="1" id="KW-0472">Membrane</keyword>
<evidence type="ECO:0000313" key="2">
    <source>
        <dbReference type="Ensembl" id="ENSCWAP00000000688.1"/>
    </source>
</evidence>
<protein>
    <submittedName>
        <fullName evidence="2">Uncharacterized protein</fullName>
    </submittedName>
</protein>
<sequence>MLPGPRLSQAGQKLDSKRAMWHTMGTMGLVWATNWQLILDWVLYINERLRMINQGVPIVAQWVKNPDWCP</sequence>
<evidence type="ECO:0000256" key="1">
    <source>
        <dbReference type="SAM" id="Phobius"/>
    </source>
</evidence>
<keyword evidence="1" id="KW-0812">Transmembrane</keyword>
<dbReference type="InterPro" id="IPR029027">
    <property type="entry name" value="Single_a-helix_sf"/>
</dbReference>
<keyword evidence="1" id="KW-1133">Transmembrane helix</keyword>
<accession>A0A8C3YBQ7</accession>
<dbReference type="SUPFAM" id="SSF81518">
    <property type="entry name" value="Subunit XI (6.4 kDa protein) of cytochrome bc1 complex (Ubiquinol-cytochrome c reductase)"/>
    <property type="match status" value="1"/>
</dbReference>
<dbReference type="Ensembl" id="ENSCWAT00000000775.1">
    <property type="protein sequence ID" value="ENSCWAP00000000688.1"/>
    <property type="gene ID" value="ENSCWAG00000000601.1"/>
</dbReference>
<reference evidence="2" key="1">
    <citation type="submission" date="2025-08" db="UniProtKB">
        <authorList>
            <consortium name="Ensembl"/>
        </authorList>
    </citation>
    <scope>IDENTIFICATION</scope>
</reference>
<dbReference type="GeneTree" id="ENSGT01070000257273"/>
<dbReference type="Proteomes" id="UP000694540">
    <property type="component" value="Unplaced"/>
</dbReference>
<evidence type="ECO:0000313" key="3">
    <source>
        <dbReference type="Proteomes" id="UP000694540"/>
    </source>
</evidence>
<keyword evidence="3" id="KW-1185">Reference proteome</keyword>
<organism evidence="2 3">
    <name type="scientific">Catagonus wagneri</name>
    <name type="common">Chacoan peccary</name>
    <dbReference type="NCBI Taxonomy" id="51154"/>
    <lineage>
        <taxon>Eukaryota</taxon>
        <taxon>Metazoa</taxon>
        <taxon>Chordata</taxon>
        <taxon>Craniata</taxon>
        <taxon>Vertebrata</taxon>
        <taxon>Euteleostomi</taxon>
        <taxon>Mammalia</taxon>
        <taxon>Eutheria</taxon>
        <taxon>Laurasiatheria</taxon>
        <taxon>Artiodactyla</taxon>
        <taxon>Suina</taxon>
        <taxon>Tayassuidae</taxon>
        <taxon>Catagonus</taxon>
    </lineage>
</organism>
<feature type="transmembrane region" description="Helical" evidence="1">
    <location>
        <begin position="20"/>
        <end position="44"/>
    </location>
</feature>
<dbReference type="Pfam" id="PF08997">
    <property type="entry name" value="UCR_6-4kD"/>
    <property type="match status" value="1"/>
</dbReference>